<dbReference type="OrthoDB" id="629200at2"/>
<dbReference type="SUPFAM" id="SSF46689">
    <property type="entry name" value="Homeodomain-like"/>
    <property type="match status" value="1"/>
</dbReference>
<keyword evidence="2" id="KW-0238">DNA-binding</keyword>
<evidence type="ECO:0000256" key="2">
    <source>
        <dbReference type="ARBA" id="ARBA00023125"/>
    </source>
</evidence>
<dbReference type="PROSITE" id="PS01124">
    <property type="entry name" value="HTH_ARAC_FAMILY_2"/>
    <property type="match status" value="1"/>
</dbReference>
<dbReference type="InterPro" id="IPR009057">
    <property type="entry name" value="Homeodomain-like_sf"/>
</dbReference>
<sequence length="311" mass="35875">MKHPGSRLYQTLHEQYQDLGWPVALMAAQPDFTVFNLADLHQPLPFTAPLSRLNFFVFVFVKSARGRYVVDEQQFSLWPGTVYFTNPGHFRAFEYQALEEVYLVTLSEDFLRAHVHPAVFEEFPFLLAETFPALTVPPAVFAEFERLYLQLHREYVSRSPFRQRLMGHLLLALLLKLNEHFGLDYSPIYEGNRSSDIVRGFKRLLEQHYRDLAAGRAEQAFRVQDYADAQQLHPNYLSTVIKVKTGRTIGTWIADKNIAEAKALLQSSSVAVKEIAYRLGFAEPAHFSTYFKKHTLVSPLRYRKENQGLAS</sequence>
<gene>
    <name evidence="5" type="ORF">BEN49_07855</name>
</gene>
<keyword evidence="6" id="KW-1185">Reference proteome</keyword>
<dbReference type="SMART" id="SM00342">
    <property type="entry name" value="HTH_ARAC"/>
    <property type="match status" value="1"/>
</dbReference>
<dbReference type="AlphaFoldDB" id="A0A1G1TGQ0"/>
<evidence type="ECO:0000313" key="6">
    <source>
        <dbReference type="Proteomes" id="UP000177506"/>
    </source>
</evidence>
<name>A0A1G1TGQ0_9BACT</name>
<dbReference type="PANTHER" id="PTHR43280:SF32">
    <property type="entry name" value="TRANSCRIPTIONAL REGULATORY PROTEIN"/>
    <property type="match status" value="1"/>
</dbReference>
<accession>A0A1G1TGQ0</accession>
<dbReference type="SUPFAM" id="SSF51215">
    <property type="entry name" value="Regulatory protein AraC"/>
    <property type="match status" value="1"/>
</dbReference>
<feature type="domain" description="HTH araC/xylS-type" evidence="4">
    <location>
        <begin position="202"/>
        <end position="305"/>
    </location>
</feature>
<protein>
    <submittedName>
        <fullName evidence="5">AraC family transcriptional regulator</fullName>
    </submittedName>
</protein>
<organism evidence="5 6">
    <name type="scientific">Hymenobacter coccineus</name>
    <dbReference type="NCBI Taxonomy" id="1908235"/>
    <lineage>
        <taxon>Bacteria</taxon>
        <taxon>Pseudomonadati</taxon>
        <taxon>Bacteroidota</taxon>
        <taxon>Cytophagia</taxon>
        <taxon>Cytophagales</taxon>
        <taxon>Hymenobacteraceae</taxon>
        <taxon>Hymenobacter</taxon>
    </lineage>
</organism>
<comment type="caution">
    <text evidence="5">The sequence shown here is derived from an EMBL/GenBank/DDBJ whole genome shotgun (WGS) entry which is preliminary data.</text>
</comment>
<evidence type="ECO:0000256" key="1">
    <source>
        <dbReference type="ARBA" id="ARBA00023015"/>
    </source>
</evidence>
<evidence type="ECO:0000256" key="3">
    <source>
        <dbReference type="ARBA" id="ARBA00023163"/>
    </source>
</evidence>
<dbReference type="Pfam" id="PF12833">
    <property type="entry name" value="HTH_18"/>
    <property type="match status" value="1"/>
</dbReference>
<dbReference type="Gene3D" id="1.10.10.60">
    <property type="entry name" value="Homeodomain-like"/>
    <property type="match status" value="1"/>
</dbReference>
<proteinExistence type="predicted"/>
<dbReference type="InterPro" id="IPR037923">
    <property type="entry name" value="HTH-like"/>
</dbReference>
<reference evidence="5 6" key="1">
    <citation type="submission" date="2016-08" db="EMBL/GenBank/DDBJ databases">
        <title>Hymenobacter coccineus sp. nov., Hymenobacter lapidarius sp. nov. and Hymenobacter glacialis sp. nov., isolated from Antarctic soil.</title>
        <authorList>
            <person name="Sedlacek I."/>
            <person name="Kralova S."/>
            <person name="Kyrova K."/>
            <person name="Maslanova I."/>
            <person name="Stankova E."/>
            <person name="Vrbovska V."/>
            <person name="Nemec M."/>
            <person name="Bartak M."/>
            <person name="Svec P."/>
            <person name="Busse H.-J."/>
            <person name="Pantucek R."/>
        </authorList>
    </citation>
    <scope>NUCLEOTIDE SEQUENCE [LARGE SCALE GENOMIC DNA]</scope>
    <source>
        <strain evidence="5 6">CCM 8649</strain>
    </source>
</reference>
<evidence type="ECO:0000313" key="5">
    <source>
        <dbReference type="EMBL" id="OGX90038.1"/>
    </source>
</evidence>
<dbReference type="InterPro" id="IPR018060">
    <property type="entry name" value="HTH_AraC"/>
</dbReference>
<dbReference type="RefSeq" id="WP_070744015.1">
    <property type="nucleotide sequence ID" value="NZ_MDZA01000210.1"/>
</dbReference>
<dbReference type="EMBL" id="MDZA01000210">
    <property type="protein sequence ID" value="OGX90038.1"/>
    <property type="molecule type" value="Genomic_DNA"/>
</dbReference>
<evidence type="ECO:0000259" key="4">
    <source>
        <dbReference type="PROSITE" id="PS01124"/>
    </source>
</evidence>
<keyword evidence="1" id="KW-0805">Transcription regulation</keyword>
<dbReference type="GO" id="GO:0003700">
    <property type="term" value="F:DNA-binding transcription factor activity"/>
    <property type="evidence" value="ECO:0007669"/>
    <property type="project" value="InterPro"/>
</dbReference>
<dbReference type="GO" id="GO:0043565">
    <property type="term" value="F:sequence-specific DNA binding"/>
    <property type="evidence" value="ECO:0007669"/>
    <property type="project" value="InterPro"/>
</dbReference>
<dbReference type="Proteomes" id="UP000177506">
    <property type="component" value="Unassembled WGS sequence"/>
</dbReference>
<dbReference type="PANTHER" id="PTHR43280">
    <property type="entry name" value="ARAC-FAMILY TRANSCRIPTIONAL REGULATOR"/>
    <property type="match status" value="1"/>
</dbReference>
<keyword evidence="3" id="KW-0804">Transcription</keyword>